<name>A0A897NY41_9EURY</name>
<organism evidence="1 2">
    <name type="scientific">Halapricum desulfuricans</name>
    <dbReference type="NCBI Taxonomy" id="2841257"/>
    <lineage>
        <taxon>Archaea</taxon>
        <taxon>Methanobacteriati</taxon>
        <taxon>Methanobacteriota</taxon>
        <taxon>Stenosarchaea group</taxon>
        <taxon>Halobacteria</taxon>
        <taxon>Halobacteriales</taxon>
        <taxon>Haloarculaceae</taxon>
        <taxon>Halapricum</taxon>
    </lineage>
</organism>
<evidence type="ECO:0000313" key="1">
    <source>
        <dbReference type="EMBL" id="QSG15663.1"/>
    </source>
</evidence>
<protein>
    <submittedName>
        <fullName evidence="1">Uncharacterized protein</fullName>
    </submittedName>
</protein>
<accession>A0A897NY41</accession>
<sequence>MRTMATIEVSDAVYEILDEETGENESIDDLLVDLLGIEDEEPPKPDVSEVESGDIHGGDTNMWTVYDQLDRERAEGESLADTFRRIQG</sequence>
<proteinExistence type="predicted"/>
<dbReference type="Proteomes" id="UP000663292">
    <property type="component" value="Chromosome"/>
</dbReference>
<gene>
    <name evidence="1" type="ORF">HSEST_2148</name>
</gene>
<reference evidence="1 2" key="1">
    <citation type="submission" date="2020-11" db="EMBL/GenBank/DDBJ databases">
        <title>Carbohydrate-dependent, anaerobic sulfur respiration: A novel catabolism in halophilic archaea.</title>
        <authorList>
            <person name="Sorokin D.Y."/>
            <person name="Messina E."/>
            <person name="Smedile F."/>
            <person name="La Cono V."/>
            <person name="Hallsworth J.E."/>
            <person name="Yakimov M.M."/>
        </authorList>
    </citation>
    <scope>NUCLEOTIDE SEQUENCE [LARGE SCALE GENOMIC DNA]</scope>
    <source>
        <strain evidence="1 2">HSR-Est</strain>
    </source>
</reference>
<evidence type="ECO:0000313" key="2">
    <source>
        <dbReference type="Proteomes" id="UP000663292"/>
    </source>
</evidence>
<keyword evidence="2" id="KW-1185">Reference proteome</keyword>
<dbReference type="EMBL" id="CP064791">
    <property type="protein sequence ID" value="QSG15663.1"/>
    <property type="molecule type" value="Genomic_DNA"/>
</dbReference>
<dbReference type="AlphaFoldDB" id="A0A897NY41"/>